<keyword evidence="1" id="KW-0472">Membrane</keyword>
<dbReference type="EMBL" id="CP086322">
    <property type="protein sequence ID" value="UQA90738.1"/>
    <property type="molecule type" value="Genomic_DNA"/>
</dbReference>
<feature type="transmembrane region" description="Helical" evidence="1">
    <location>
        <begin position="7"/>
        <end position="25"/>
    </location>
</feature>
<evidence type="ECO:0000313" key="2">
    <source>
        <dbReference type="EMBL" id="UQA90738.1"/>
    </source>
</evidence>
<gene>
    <name evidence="2" type="ORF">K9S39_01505</name>
</gene>
<dbReference type="RefSeq" id="WP_248861505.1">
    <property type="nucleotide sequence ID" value="NZ_CP086322.1"/>
</dbReference>
<proteinExistence type="predicted"/>
<protein>
    <submittedName>
        <fullName evidence="2">Uncharacterized protein</fullName>
    </submittedName>
</protein>
<sequence>MTPSTLLLLWVANWLVMSAIVVFFVKKPPDGASSSDLGLGLEDNVRALVAVLLVAWPAALFRLVPVMLPRPTLRGDARSWR</sequence>
<evidence type="ECO:0000256" key="1">
    <source>
        <dbReference type="SAM" id="Phobius"/>
    </source>
</evidence>
<keyword evidence="1" id="KW-1133">Transmembrane helix</keyword>
<organism evidence="2 3">
    <name type="scientific">Streptomyces halobius</name>
    <dbReference type="NCBI Taxonomy" id="2879846"/>
    <lineage>
        <taxon>Bacteria</taxon>
        <taxon>Bacillati</taxon>
        <taxon>Actinomycetota</taxon>
        <taxon>Actinomycetes</taxon>
        <taxon>Kitasatosporales</taxon>
        <taxon>Streptomycetaceae</taxon>
        <taxon>Streptomyces</taxon>
    </lineage>
</organism>
<feature type="transmembrane region" description="Helical" evidence="1">
    <location>
        <begin position="45"/>
        <end position="64"/>
    </location>
</feature>
<evidence type="ECO:0000313" key="3">
    <source>
        <dbReference type="Proteomes" id="UP000830115"/>
    </source>
</evidence>
<accession>A0ABY4M0J8</accession>
<keyword evidence="1" id="KW-0812">Transmembrane</keyword>
<reference evidence="2" key="1">
    <citation type="submission" date="2021-10" db="EMBL/GenBank/DDBJ databases">
        <title>Streptomyces nigrumlapis sp.nov.,an antimicrobial producing actinobacterium isolated from Black Gobi rocks.</title>
        <authorList>
            <person name="Wen Y."/>
            <person name="Zhang W."/>
            <person name="Liu X.G."/>
        </authorList>
    </citation>
    <scope>NUCLEOTIDE SEQUENCE</scope>
    <source>
        <strain evidence="2">ST13-2-2</strain>
    </source>
</reference>
<name>A0ABY4M0J8_9ACTN</name>
<keyword evidence="3" id="KW-1185">Reference proteome</keyword>
<dbReference type="Proteomes" id="UP000830115">
    <property type="component" value="Chromosome"/>
</dbReference>